<evidence type="ECO:0000313" key="1">
    <source>
        <dbReference type="EMBL" id="RKK89582.1"/>
    </source>
</evidence>
<dbReference type="PANTHER" id="PTHR37535:SF4">
    <property type="entry name" value="FLUG DOMAIN-CONTAINING PROTEIN"/>
    <property type="match status" value="1"/>
</dbReference>
<dbReference type="Proteomes" id="UP000285860">
    <property type="component" value="Unassembled WGS sequence"/>
</dbReference>
<accession>A0A420PAN2</accession>
<dbReference type="VEuPathDB" id="FungiDB:HZS61_001900"/>
<dbReference type="AlphaFoldDB" id="A0A420PAN2"/>
<comment type="caution">
    <text evidence="1">The sequence shown here is derived from an EMBL/GenBank/DDBJ whole genome shotgun (WGS) entry which is preliminary data.</text>
</comment>
<gene>
    <name evidence="1" type="ORF">BFJ68_g16685</name>
</gene>
<dbReference type="EMBL" id="MRCY01000321">
    <property type="protein sequence ID" value="RKK89582.1"/>
    <property type="molecule type" value="Genomic_DNA"/>
</dbReference>
<protein>
    <submittedName>
        <fullName evidence="1">Uncharacterized protein</fullName>
    </submittedName>
</protein>
<organism evidence="1 2">
    <name type="scientific">Fusarium oxysporum</name>
    <name type="common">Fusarium vascular wilt</name>
    <dbReference type="NCBI Taxonomy" id="5507"/>
    <lineage>
        <taxon>Eukaryota</taxon>
        <taxon>Fungi</taxon>
        <taxon>Dikarya</taxon>
        <taxon>Ascomycota</taxon>
        <taxon>Pezizomycotina</taxon>
        <taxon>Sordariomycetes</taxon>
        <taxon>Hypocreomycetidae</taxon>
        <taxon>Hypocreales</taxon>
        <taxon>Nectriaceae</taxon>
        <taxon>Fusarium</taxon>
        <taxon>Fusarium oxysporum species complex</taxon>
    </lineage>
</organism>
<dbReference type="VEuPathDB" id="FungiDB:FOMG_18378"/>
<dbReference type="PANTHER" id="PTHR37535">
    <property type="entry name" value="FLUG DOMAIN PROTEIN"/>
    <property type="match status" value="1"/>
</dbReference>
<reference evidence="1 2" key="1">
    <citation type="journal article" date="2018" name="Sci. Rep.">
        <title>Characterisation of pathogen-specific regions and novel effector candidates in Fusarium oxysporum f. sp. cepae.</title>
        <authorList>
            <person name="Armitage A.D."/>
            <person name="Taylor A."/>
            <person name="Sobczyk M.K."/>
            <person name="Baxter L."/>
            <person name="Greenfield B.P."/>
            <person name="Bates H.J."/>
            <person name="Wilson F."/>
            <person name="Jackson A.C."/>
            <person name="Ott S."/>
            <person name="Harrison R.J."/>
            <person name="Clarkson J.P."/>
        </authorList>
    </citation>
    <scope>NUCLEOTIDE SEQUENCE [LARGE SCALE GENOMIC DNA]</scope>
    <source>
        <strain evidence="1 2">Fo_A28</strain>
    </source>
</reference>
<proteinExistence type="predicted"/>
<evidence type="ECO:0000313" key="2">
    <source>
        <dbReference type="Proteomes" id="UP000285860"/>
    </source>
</evidence>
<dbReference type="VEuPathDB" id="FungiDB:FOZG_18315"/>
<name>A0A420PAN2_FUSOX</name>
<dbReference type="VEuPathDB" id="FungiDB:FOXG_15582"/>
<sequence length="185" mass="21612">MTTSATTARNGLHQGHASFLERFHARQAQNRAARQKPTLSVEEHAAHRVQLGNVRFIKPRYSDQTEINVSGIFNKWRRYCADMKVGDWKATLENLDRGTTQDFLLYICERYKITSWGSGHEYIRQFQQLYTTVNGQYMDRNDTKEVYKYYRSVLVPRFGHRPPNIDGKPVLNVDNLRVILTFNIA</sequence>